<name>A0A9Q3GQ91_9BASI</name>
<dbReference type="AlphaFoldDB" id="A0A9Q3GQ91"/>
<feature type="region of interest" description="Disordered" evidence="1">
    <location>
        <begin position="346"/>
        <end position="365"/>
    </location>
</feature>
<feature type="region of interest" description="Disordered" evidence="1">
    <location>
        <begin position="375"/>
        <end position="402"/>
    </location>
</feature>
<dbReference type="EMBL" id="AVOT02004315">
    <property type="protein sequence ID" value="MBW0476033.1"/>
    <property type="molecule type" value="Genomic_DNA"/>
</dbReference>
<feature type="compositionally biased region" description="Polar residues" evidence="1">
    <location>
        <begin position="543"/>
        <end position="563"/>
    </location>
</feature>
<feature type="compositionally biased region" description="Basic and acidic residues" evidence="1">
    <location>
        <begin position="386"/>
        <end position="402"/>
    </location>
</feature>
<gene>
    <name evidence="2" type="ORF">O181_015748</name>
</gene>
<sequence>MKIQVNFRQNLINSNLNHFNNLALKPKIYHHSKLSTLNNQLNDLKKKSNGIDQEEDDDLLSDLTKRRGGRIKKGNQKINVDDWLKSQDGLKFKDPKIGRTNWIGDQIPFPSNPWFKPQPPLSDEIRTRVYESFKRRVTSFQSNSNNSLNISSHEKKRHEQLLIRQTSEQWCIPPDRISAIIRLKAMEDSWTLNDQSNSNTKSSPAKTLQMNFEKGMENLLGVQKDRVNQINEDINELINRRMKRKSRFYGIEFVPLDSPSTDVLTPSSSNAENQKSPSSKRYQDADEPSEIRHIIGPDGLPRPPACYVANPPGKVPMVFTDVSEFPRLPKPMSKRKAKYHPKTSLLPNYSTELHQPTRTMSSRRSNSTLAAIAVRQSQDSTLSDRIGGRTSEKTPSKAKEGKQELAAQLLRQFKGCANSNNGLKLLEEFKSVKTNKLASQTEIDSDEIKERVLLQAGGLSFRKPGAKAASEYNETNETSTENLSDEEKQIRSIRYEMIKSIYLKKLELNSAGRLLLPKSIRTKEEQDYQILSSHSPHEIVETKGSTSQRNRQSQLTNRSNSLIKQCMKGPRGRIKERQLLNKSKETL</sequence>
<dbReference type="PANTHER" id="PTHR28158:SF1">
    <property type="entry name" value="SMALL RIBOSOMAL SUBUNIT PROTEIN MS45"/>
    <property type="match status" value="1"/>
</dbReference>
<dbReference type="Proteomes" id="UP000765509">
    <property type="component" value="Unassembled WGS sequence"/>
</dbReference>
<feature type="region of interest" description="Disordered" evidence="1">
    <location>
        <begin position="528"/>
        <end position="587"/>
    </location>
</feature>
<organism evidence="2 3">
    <name type="scientific">Austropuccinia psidii MF-1</name>
    <dbReference type="NCBI Taxonomy" id="1389203"/>
    <lineage>
        <taxon>Eukaryota</taxon>
        <taxon>Fungi</taxon>
        <taxon>Dikarya</taxon>
        <taxon>Basidiomycota</taxon>
        <taxon>Pucciniomycotina</taxon>
        <taxon>Pucciniomycetes</taxon>
        <taxon>Pucciniales</taxon>
        <taxon>Sphaerophragmiaceae</taxon>
        <taxon>Austropuccinia</taxon>
    </lineage>
</organism>
<proteinExistence type="predicted"/>
<comment type="caution">
    <text evidence="2">The sequence shown here is derived from an EMBL/GenBank/DDBJ whole genome shotgun (WGS) entry which is preliminary data.</text>
</comment>
<dbReference type="InterPro" id="IPR021036">
    <property type="entry name" value="Ribosomal_mS45"/>
</dbReference>
<dbReference type="GO" id="GO:0032543">
    <property type="term" value="P:mitochondrial translation"/>
    <property type="evidence" value="ECO:0007669"/>
    <property type="project" value="TreeGrafter"/>
</dbReference>
<feature type="region of interest" description="Disordered" evidence="1">
    <location>
        <begin position="259"/>
        <end position="288"/>
    </location>
</feature>
<dbReference type="PANTHER" id="PTHR28158">
    <property type="entry name" value="37S RIBOSOMAL PROTEIN S35, MITOCHONDRIAL"/>
    <property type="match status" value="1"/>
</dbReference>
<feature type="compositionally biased region" description="Polar residues" evidence="1">
    <location>
        <begin position="259"/>
        <end position="280"/>
    </location>
</feature>
<protein>
    <submittedName>
        <fullName evidence="2">Uncharacterized protein</fullName>
    </submittedName>
</protein>
<feature type="compositionally biased region" description="Polar residues" evidence="1">
    <location>
        <begin position="346"/>
        <end position="356"/>
    </location>
</feature>
<dbReference type="GO" id="GO:0003735">
    <property type="term" value="F:structural constituent of ribosome"/>
    <property type="evidence" value="ECO:0007669"/>
    <property type="project" value="TreeGrafter"/>
</dbReference>
<accession>A0A9Q3GQ91</accession>
<dbReference type="OrthoDB" id="10052321at2759"/>
<dbReference type="GO" id="GO:0005763">
    <property type="term" value="C:mitochondrial small ribosomal subunit"/>
    <property type="evidence" value="ECO:0007669"/>
    <property type="project" value="TreeGrafter"/>
</dbReference>
<keyword evidence="3" id="KW-1185">Reference proteome</keyword>
<dbReference type="Pfam" id="PF12298">
    <property type="entry name" value="Bot1p"/>
    <property type="match status" value="2"/>
</dbReference>
<reference evidence="2" key="1">
    <citation type="submission" date="2021-03" db="EMBL/GenBank/DDBJ databases">
        <title>Draft genome sequence of rust myrtle Austropuccinia psidii MF-1, a brazilian biotype.</title>
        <authorList>
            <person name="Quecine M.C."/>
            <person name="Pachon D.M.R."/>
            <person name="Bonatelli M.L."/>
            <person name="Correr F.H."/>
            <person name="Franceschini L.M."/>
            <person name="Leite T.F."/>
            <person name="Margarido G.R.A."/>
            <person name="Almeida C.A."/>
            <person name="Ferrarezi J.A."/>
            <person name="Labate C.A."/>
        </authorList>
    </citation>
    <scope>NUCLEOTIDE SEQUENCE</scope>
    <source>
        <strain evidence="2">MF-1</strain>
    </source>
</reference>
<evidence type="ECO:0000313" key="3">
    <source>
        <dbReference type="Proteomes" id="UP000765509"/>
    </source>
</evidence>
<evidence type="ECO:0000256" key="1">
    <source>
        <dbReference type="SAM" id="MobiDB-lite"/>
    </source>
</evidence>
<feature type="compositionally biased region" description="Basic and acidic residues" evidence="1">
    <location>
        <begin position="573"/>
        <end position="587"/>
    </location>
</feature>
<evidence type="ECO:0000313" key="2">
    <source>
        <dbReference type="EMBL" id="MBW0476033.1"/>
    </source>
</evidence>